<protein>
    <recommendedName>
        <fullName evidence="1">DUF4440 domain-containing protein</fullName>
    </recommendedName>
</protein>
<dbReference type="AlphaFoldDB" id="A0A4P6X2Q7"/>
<sequence length="128" mass="14413">MNTLLACERARADEVMAGDLDRLADWLAEDLVYVHATGLRHDKAQLLAYLRTGPRFLAIDLLNPSVQVMSDCALVVGELEMRLQRNPEEQPVTVRSWVSEIWVRDMGDGAGWKLRLLQSTRQQSPVPG</sequence>
<dbReference type="Pfam" id="PF14534">
    <property type="entry name" value="DUF4440"/>
    <property type="match status" value="1"/>
</dbReference>
<evidence type="ECO:0000313" key="3">
    <source>
        <dbReference type="Proteomes" id="UP000293912"/>
    </source>
</evidence>
<reference evidence="2 3" key="1">
    <citation type="submission" date="2019-03" db="EMBL/GenBank/DDBJ databases">
        <authorList>
            <person name="Sebastian G."/>
            <person name="Baumann P."/>
            <person name="Ruckert C."/>
            <person name="Kalinowski J."/>
            <person name="Nebel B."/>
            <person name="Takors R."/>
            <person name="Blombach B."/>
        </authorList>
    </citation>
    <scope>NUCLEOTIDE SEQUENCE [LARGE SCALE GENOMIC DNA]</scope>
    <source>
        <strain evidence="2 3">DSM 1084</strain>
    </source>
</reference>
<dbReference type="InterPro" id="IPR027843">
    <property type="entry name" value="DUF4440"/>
</dbReference>
<keyword evidence="3" id="KW-1185">Reference proteome</keyword>
<dbReference type="RefSeq" id="WP_133157115.1">
    <property type="nucleotide sequence ID" value="NZ_CP037867.1"/>
</dbReference>
<evidence type="ECO:0000313" key="2">
    <source>
        <dbReference type="EMBL" id="QBM29125.1"/>
    </source>
</evidence>
<name>A0A4P6X2Q7_HYDPS</name>
<accession>A0A4P6X2Q7</accession>
<dbReference type="KEGG" id="hpse:HPF_15645"/>
<dbReference type="EMBL" id="CP037867">
    <property type="protein sequence ID" value="QBM29125.1"/>
    <property type="molecule type" value="Genomic_DNA"/>
</dbReference>
<dbReference type="Proteomes" id="UP000293912">
    <property type="component" value="Chromosome"/>
</dbReference>
<dbReference type="InterPro" id="IPR032710">
    <property type="entry name" value="NTF2-like_dom_sf"/>
</dbReference>
<dbReference type="Gene3D" id="3.10.450.50">
    <property type="match status" value="1"/>
</dbReference>
<dbReference type="SUPFAM" id="SSF54427">
    <property type="entry name" value="NTF2-like"/>
    <property type="match status" value="1"/>
</dbReference>
<feature type="domain" description="DUF4440" evidence="1">
    <location>
        <begin position="4"/>
        <end position="114"/>
    </location>
</feature>
<organism evidence="2 3">
    <name type="scientific">Hydrogenophaga pseudoflava</name>
    <name type="common">Pseudomonas carboxydoflava</name>
    <dbReference type="NCBI Taxonomy" id="47421"/>
    <lineage>
        <taxon>Bacteria</taxon>
        <taxon>Pseudomonadati</taxon>
        <taxon>Pseudomonadota</taxon>
        <taxon>Betaproteobacteria</taxon>
        <taxon>Burkholderiales</taxon>
        <taxon>Comamonadaceae</taxon>
        <taxon>Hydrogenophaga</taxon>
    </lineage>
</organism>
<gene>
    <name evidence="2" type="ORF">HPF_15645</name>
</gene>
<proteinExistence type="predicted"/>
<evidence type="ECO:0000259" key="1">
    <source>
        <dbReference type="Pfam" id="PF14534"/>
    </source>
</evidence>